<keyword evidence="2" id="KW-1185">Reference proteome</keyword>
<comment type="caution">
    <text evidence="1">The sequence shown here is derived from an EMBL/GenBank/DDBJ whole genome shotgun (WGS) entry which is preliminary data.</text>
</comment>
<reference evidence="1" key="2">
    <citation type="journal article" date="2024" name="Plant">
        <title>Genomic evolution and insights into agronomic trait innovations of Sesamum species.</title>
        <authorList>
            <person name="Miao H."/>
            <person name="Wang L."/>
            <person name="Qu L."/>
            <person name="Liu H."/>
            <person name="Sun Y."/>
            <person name="Le M."/>
            <person name="Wang Q."/>
            <person name="Wei S."/>
            <person name="Zheng Y."/>
            <person name="Lin W."/>
            <person name="Duan Y."/>
            <person name="Cao H."/>
            <person name="Xiong S."/>
            <person name="Wang X."/>
            <person name="Wei L."/>
            <person name="Li C."/>
            <person name="Ma Q."/>
            <person name="Ju M."/>
            <person name="Zhao R."/>
            <person name="Li G."/>
            <person name="Mu C."/>
            <person name="Tian Q."/>
            <person name="Mei H."/>
            <person name="Zhang T."/>
            <person name="Gao T."/>
            <person name="Zhang H."/>
        </authorList>
    </citation>
    <scope>NUCLEOTIDE SEQUENCE</scope>
    <source>
        <strain evidence="1">K16</strain>
    </source>
</reference>
<dbReference type="Proteomes" id="UP001289374">
    <property type="component" value="Unassembled WGS sequence"/>
</dbReference>
<evidence type="ECO:0000313" key="1">
    <source>
        <dbReference type="EMBL" id="KAK4405187.1"/>
    </source>
</evidence>
<dbReference type="AlphaFoldDB" id="A0AAE1X4H1"/>
<organism evidence="1 2">
    <name type="scientific">Sesamum angolense</name>
    <dbReference type="NCBI Taxonomy" id="2727404"/>
    <lineage>
        <taxon>Eukaryota</taxon>
        <taxon>Viridiplantae</taxon>
        <taxon>Streptophyta</taxon>
        <taxon>Embryophyta</taxon>
        <taxon>Tracheophyta</taxon>
        <taxon>Spermatophyta</taxon>
        <taxon>Magnoliopsida</taxon>
        <taxon>eudicotyledons</taxon>
        <taxon>Gunneridae</taxon>
        <taxon>Pentapetalae</taxon>
        <taxon>asterids</taxon>
        <taxon>lamiids</taxon>
        <taxon>Lamiales</taxon>
        <taxon>Pedaliaceae</taxon>
        <taxon>Sesamum</taxon>
    </lineage>
</organism>
<dbReference type="EMBL" id="JACGWL010000003">
    <property type="protein sequence ID" value="KAK4405187.1"/>
    <property type="molecule type" value="Genomic_DNA"/>
</dbReference>
<accession>A0AAE1X4H1</accession>
<evidence type="ECO:0000313" key="2">
    <source>
        <dbReference type="Proteomes" id="UP001289374"/>
    </source>
</evidence>
<gene>
    <name evidence="1" type="ORF">Sango_0525200</name>
</gene>
<reference evidence="1" key="1">
    <citation type="submission" date="2020-06" db="EMBL/GenBank/DDBJ databases">
        <authorList>
            <person name="Li T."/>
            <person name="Hu X."/>
            <person name="Zhang T."/>
            <person name="Song X."/>
            <person name="Zhang H."/>
            <person name="Dai N."/>
            <person name="Sheng W."/>
            <person name="Hou X."/>
            <person name="Wei L."/>
        </authorList>
    </citation>
    <scope>NUCLEOTIDE SEQUENCE</scope>
    <source>
        <strain evidence="1">K16</strain>
        <tissue evidence="1">Leaf</tissue>
    </source>
</reference>
<proteinExistence type="predicted"/>
<protein>
    <submittedName>
        <fullName evidence="1">Uncharacterized protein</fullName>
    </submittedName>
</protein>
<sequence>MLYAFFPYNMCIMELKLPCVTIADSSFANFCCGSVVRNFCFLNSLVLKHASSGKESYLMHFMLYVAGAESVCEVPAAVNGNFEDTSGTHSRILKMLLPDERECSFVCKNREKYTCTYSKFKGYGGESPRKEHLTKATAILIGIWENFHEQVDKIASPSKESMLFYDEVRVDGLLMRLRDTALSALSLRVRNSSRKLLEGSDISALLSEYTSPLKIAGNGNAKGKCGESLHQLGGRTGSQAAIYEEKWTLVNN</sequence>
<name>A0AAE1X4H1_9LAMI</name>